<name>A0ABQ8U318_PERAM</name>
<sequence length="106" mass="11990">MVGLSEGCSEPAGFLKVIWQSYFDKKATQSRKLQENLVMVLHCLAFRRYGRGTNAQNLVKQHLGLLENLNLALLRPQLLKNRTSGRGDRTTLKSEVVPMETQSMKT</sequence>
<comment type="caution">
    <text evidence="2">The sequence shown here is derived from an EMBL/GenBank/DDBJ whole genome shotgun (WGS) entry which is preliminary data.</text>
</comment>
<reference evidence="2 3" key="1">
    <citation type="journal article" date="2022" name="Allergy">
        <title>Genome assembly and annotation of Periplaneta americana reveal a comprehensive cockroach allergen profile.</title>
        <authorList>
            <person name="Wang L."/>
            <person name="Xiong Q."/>
            <person name="Saelim N."/>
            <person name="Wang L."/>
            <person name="Nong W."/>
            <person name="Wan A.T."/>
            <person name="Shi M."/>
            <person name="Liu X."/>
            <person name="Cao Q."/>
            <person name="Hui J.H.L."/>
            <person name="Sookrung N."/>
            <person name="Leung T.F."/>
            <person name="Tungtrongchitr A."/>
            <person name="Tsui S.K.W."/>
        </authorList>
    </citation>
    <scope>NUCLEOTIDE SEQUENCE [LARGE SCALE GENOMIC DNA]</scope>
    <source>
        <strain evidence="2">PWHHKU_190912</strain>
    </source>
</reference>
<keyword evidence="3" id="KW-1185">Reference proteome</keyword>
<feature type="region of interest" description="Disordered" evidence="1">
    <location>
        <begin position="83"/>
        <end position="106"/>
    </location>
</feature>
<protein>
    <submittedName>
        <fullName evidence="2">Uncharacterized protein</fullName>
    </submittedName>
</protein>
<proteinExistence type="predicted"/>
<evidence type="ECO:0000313" key="3">
    <source>
        <dbReference type="Proteomes" id="UP001148838"/>
    </source>
</evidence>
<gene>
    <name evidence="2" type="ORF">ANN_03588</name>
</gene>
<dbReference type="EMBL" id="JAJSOF020000001">
    <property type="protein sequence ID" value="KAJ4452072.1"/>
    <property type="molecule type" value="Genomic_DNA"/>
</dbReference>
<evidence type="ECO:0000313" key="2">
    <source>
        <dbReference type="EMBL" id="KAJ4452072.1"/>
    </source>
</evidence>
<accession>A0ABQ8U318</accession>
<organism evidence="2 3">
    <name type="scientific">Periplaneta americana</name>
    <name type="common">American cockroach</name>
    <name type="synonym">Blatta americana</name>
    <dbReference type="NCBI Taxonomy" id="6978"/>
    <lineage>
        <taxon>Eukaryota</taxon>
        <taxon>Metazoa</taxon>
        <taxon>Ecdysozoa</taxon>
        <taxon>Arthropoda</taxon>
        <taxon>Hexapoda</taxon>
        <taxon>Insecta</taxon>
        <taxon>Pterygota</taxon>
        <taxon>Neoptera</taxon>
        <taxon>Polyneoptera</taxon>
        <taxon>Dictyoptera</taxon>
        <taxon>Blattodea</taxon>
        <taxon>Blattoidea</taxon>
        <taxon>Blattidae</taxon>
        <taxon>Blattinae</taxon>
        <taxon>Periplaneta</taxon>
    </lineage>
</organism>
<dbReference type="Proteomes" id="UP001148838">
    <property type="component" value="Unassembled WGS sequence"/>
</dbReference>
<evidence type="ECO:0000256" key="1">
    <source>
        <dbReference type="SAM" id="MobiDB-lite"/>
    </source>
</evidence>